<keyword evidence="1" id="KW-0472">Membrane</keyword>
<dbReference type="Pfam" id="PF07963">
    <property type="entry name" value="N_methyl"/>
    <property type="match status" value="1"/>
</dbReference>
<protein>
    <recommendedName>
        <fullName evidence="4">Prepilin-type N-terminal cleavage/methylation domain-containing protein</fullName>
    </recommendedName>
</protein>
<gene>
    <name evidence="2" type="ORF">ABR82_08005</name>
</gene>
<sequence>MRPAKRRGDSSFTLIEVMLAVAVFAFAAVGFTVALNEVIGINVELLRTGMRRQAVESCAARILAVTNNLQPTRREFRAVEDDGVFFLKAAVNPIDPPIELPGTNNSAAPRRLGGWWEVQIQATTKKGAPLESISLLMWPQR</sequence>
<accession>A0A0R2RPS1</accession>
<organism evidence="2 3">
    <name type="scientific">Verrucomicrobia subdivision 6 bacterium BACL9 MAG-120507-bin52</name>
    <dbReference type="NCBI Taxonomy" id="1655590"/>
    <lineage>
        <taxon>Bacteria</taxon>
        <taxon>Pseudomonadati</taxon>
        <taxon>Verrucomicrobiota</taxon>
        <taxon>Verrucomicrobiia</taxon>
        <taxon>Verrucomicrobiales</taxon>
        <taxon>Verrucomicrobia subdivision 6</taxon>
    </lineage>
</organism>
<dbReference type="EMBL" id="LIBO01000031">
    <property type="protein sequence ID" value="KRO62816.1"/>
    <property type="molecule type" value="Genomic_DNA"/>
</dbReference>
<evidence type="ECO:0000313" key="3">
    <source>
        <dbReference type="Proteomes" id="UP000051269"/>
    </source>
</evidence>
<reference evidence="2 3" key="1">
    <citation type="submission" date="2015-10" db="EMBL/GenBank/DDBJ databases">
        <title>Metagenome-Assembled Genomes uncover a global brackish microbiome.</title>
        <authorList>
            <person name="Hugerth L.W."/>
            <person name="Larsson J."/>
            <person name="Alneberg J."/>
            <person name="Lindh M.V."/>
            <person name="Legrand C."/>
            <person name="Pinhassi J."/>
            <person name="Andersson A.F."/>
        </authorList>
    </citation>
    <scope>NUCLEOTIDE SEQUENCE [LARGE SCALE GENOMIC DNA]</scope>
    <source>
        <strain evidence="2">BACL18 MAG-120507-bin52</strain>
    </source>
</reference>
<evidence type="ECO:0008006" key="4">
    <source>
        <dbReference type="Google" id="ProtNLM"/>
    </source>
</evidence>
<proteinExistence type="predicted"/>
<dbReference type="NCBIfam" id="TIGR02532">
    <property type="entry name" value="IV_pilin_GFxxxE"/>
    <property type="match status" value="1"/>
</dbReference>
<evidence type="ECO:0000256" key="1">
    <source>
        <dbReference type="SAM" id="Phobius"/>
    </source>
</evidence>
<comment type="caution">
    <text evidence="2">The sequence shown here is derived from an EMBL/GenBank/DDBJ whole genome shotgun (WGS) entry which is preliminary data.</text>
</comment>
<name>A0A0R2RPS1_9BACT</name>
<keyword evidence="1" id="KW-1133">Transmembrane helix</keyword>
<dbReference type="AlphaFoldDB" id="A0A0R2RPS1"/>
<keyword evidence="1" id="KW-0812">Transmembrane</keyword>
<dbReference type="InterPro" id="IPR012902">
    <property type="entry name" value="N_methyl_site"/>
</dbReference>
<evidence type="ECO:0000313" key="2">
    <source>
        <dbReference type="EMBL" id="KRO62816.1"/>
    </source>
</evidence>
<dbReference type="Proteomes" id="UP000051269">
    <property type="component" value="Unassembled WGS sequence"/>
</dbReference>
<feature type="transmembrane region" description="Helical" evidence="1">
    <location>
        <begin position="12"/>
        <end position="35"/>
    </location>
</feature>